<dbReference type="EMBL" id="DVMR01000042">
    <property type="protein sequence ID" value="HIU43662.1"/>
    <property type="molecule type" value="Genomic_DNA"/>
</dbReference>
<keyword evidence="1" id="KW-0547">Nucleotide-binding</keyword>
<evidence type="ECO:0000313" key="6">
    <source>
        <dbReference type="EMBL" id="HIU43662.1"/>
    </source>
</evidence>
<feature type="domain" description="Stage IV sporulation protein A ATPase" evidence="3">
    <location>
        <begin position="1"/>
        <end position="237"/>
    </location>
</feature>
<feature type="domain" description="Stage IV sporulation protein A middle" evidence="4">
    <location>
        <begin position="239"/>
        <end position="416"/>
    </location>
</feature>
<proteinExistence type="predicted"/>
<comment type="caution">
    <text evidence="6">The sequence shown here is derived from an EMBL/GenBank/DDBJ whole genome shotgun (WGS) entry which is preliminary data.</text>
</comment>
<dbReference type="EC" id="3.6.1.-" evidence="1"/>
<keyword evidence="1" id="KW-0378">Hydrolase</keyword>
<evidence type="ECO:0000313" key="7">
    <source>
        <dbReference type="Proteomes" id="UP000824073"/>
    </source>
</evidence>
<reference evidence="6" key="1">
    <citation type="submission" date="2020-10" db="EMBL/GenBank/DDBJ databases">
        <authorList>
            <person name="Gilroy R."/>
        </authorList>
    </citation>
    <scope>NUCLEOTIDE SEQUENCE</scope>
    <source>
        <strain evidence="6">CHK191-8634</strain>
    </source>
</reference>
<sequence>MESQSIYESIATRTGGDIYIGVVGPVRTGKSTFIKSFMETMVLPNIGDMYQKERARDELPQSGSGKTIMTAEPKFVPEEAVEITIDGQASFHVRMIDCVGYMVNGAVGQFEGDVPRMVMTPWSDNEMPLARAAEIGTRKVITEHSTIGLVVTTDGSIGEIPRDGYVEAEERIVKELQEINKPFCMLLNCAAPGGPEARQLRDQLAEKYGVPCMAVNCLQLTQNDIEEILTAVLYEFPAKEFDFTLPEWVSALPDDNPLRDELYSEILDKSSQIAKMRDARAAIAALGQCDKIENAAITGISLGDGVVSVRVDVPSALFYEILSQQAGVTISGEGELMSMLCEMAQIKREYQRLEGALAQVRQTGYGIVMPSISEMRLAEPEIVKQGGKYGVKLRASAPSIHMIRAEIETCLSPMVGSEQQSEELVKYLLSGFEDSPEKIWESNIFGKSLSELVNEGLNSKLHKMPDEARAKLQETLERIINEGSGGLICIIL</sequence>
<keyword evidence="1" id="KW-0963">Cytoplasm</keyword>
<dbReference type="AlphaFoldDB" id="A0A9D1LLN3"/>
<name>A0A9D1LLN3_9CLOT</name>
<dbReference type="NCBIfam" id="TIGR02836">
    <property type="entry name" value="spore_IV_A"/>
    <property type="match status" value="1"/>
</dbReference>
<protein>
    <recommendedName>
        <fullName evidence="1">Stage IV sporulation protein A</fullName>
        <ecNumber evidence="1">3.6.1.-</ecNumber>
    </recommendedName>
    <alternativeName>
        <fullName evidence="1">Coat morphogenetic protein SpoIVA</fullName>
    </alternativeName>
</protein>
<keyword evidence="1" id="KW-0067">ATP-binding</keyword>
<evidence type="ECO:0000259" key="3">
    <source>
        <dbReference type="Pfam" id="PF09547"/>
    </source>
</evidence>
<dbReference type="GO" id="GO:0005737">
    <property type="term" value="C:cytoplasm"/>
    <property type="evidence" value="ECO:0007669"/>
    <property type="project" value="UniProtKB-SubCell"/>
</dbReference>
<dbReference type="Proteomes" id="UP000824073">
    <property type="component" value="Unassembled WGS sequence"/>
</dbReference>
<dbReference type="Pfam" id="PF20438">
    <property type="entry name" value="SpoIVA_middle"/>
    <property type="match status" value="1"/>
</dbReference>
<dbReference type="Gene3D" id="3.40.50.300">
    <property type="entry name" value="P-loop containing nucleotide triphosphate hydrolases"/>
    <property type="match status" value="1"/>
</dbReference>
<evidence type="ECO:0000259" key="5">
    <source>
        <dbReference type="Pfam" id="PF20439"/>
    </source>
</evidence>
<dbReference type="GO" id="GO:0030435">
    <property type="term" value="P:sporulation resulting in formation of a cellular spore"/>
    <property type="evidence" value="ECO:0007669"/>
    <property type="project" value="UniProtKB-KW"/>
</dbReference>
<keyword evidence="1" id="KW-0749">Sporulation</keyword>
<dbReference type="GO" id="GO:0016887">
    <property type="term" value="F:ATP hydrolysis activity"/>
    <property type="evidence" value="ECO:0007669"/>
    <property type="project" value="InterPro"/>
</dbReference>
<keyword evidence="2" id="KW-0175">Coiled coil</keyword>
<accession>A0A9D1LLN3</accession>
<gene>
    <name evidence="6" type="primary">spoIVA</name>
    <name evidence="6" type="ORF">IAB67_05115</name>
</gene>
<comment type="subcellular location">
    <subcellularLocation>
        <location evidence="1">Cytoplasm</location>
    </subcellularLocation>
</comment>
<evidence type="ECO:0000259" key="4">
    <source>
        <dbReference type="Pfam" id="PF20438"/>
    </source>
</evidence>
<dbReference type="PIRSF" id="PIRSF007466">
    <property type="entry name" value="SpoIVA"/>
    <property type="match status" value="1"/>
</dbReference>
<dbReference type="InterPro" id="IPR014201">
    <property type="entry name" value="Spore_IV_A"/>
</dbReference>
<evidence type="ECO:0000256" key="2">
    <source>
        <dbReference type="SAM" id="Coils"/>
    </source>
</evidence>
<reference evidence="6" key="2">
    <citation type="journal article" date="2021" name="PeerJ">
        <title>Extensive microbial diversity within the chicken gut microbiome revealed by metagenomics and culture.</title>
        <authorList>
            <person name="Gilroy R."/>
            <person name="Ravi A."/>
            <person name="Getino M."/>
            <person name="Pursley I."/>
            <person name="Horton D.L."/>
            <person name="Alikhan N.F."/>
            <person name="Baker D."/>
            <person name="Gharbi K."/>
            <person name="Hall N."/>
            <person name="Watson M."/>
            <person name="Adriaenssens E.M."/>
            <person name="Foster-Nyarko E."/>
            <person name="Jarju S."/>
            <person name="Secka A."/>
            <person name="Antonio M."/>
            <person name="Oren A."/>
            <person name="Chaudhuri R.R."/>
            <person name="La Ragione R."/>
            <person name="Hildebrand F."/>
            <person name="Pallen M.J."/>
        </authorList>
    </citation>
    <scope>NUCLEOTIDE SEQUENCE</scope>
    <source>
        <strain evidence="6">CHK191-8634</strain>
    </source>
</reference>
<dbReference type="InterPro" id="IPR027417">
    <property type="entry name" value="P-loop_NTPase"/>
</dbReference>
<evidence type="ECO:0000256" key="1">
    <source>
        <dbReference type="PIRNR" id="PIRNR007466"/>
    </source>
</evidence>
<comment type="function">
    <text evidence="1">ATPase. Has a role at an early stage in the morphogenesis of the spore coat.</text>
</comment>
<feature type="coiled-coil region" evidence="2">
    <location>
        <begin position="336"/>
        <end position="363"/>
    </location>
</feature>
<dbReference type="GO" id="GO:0005524">
    <property type="term" value="F:ATP binding"/>
    <property type="evidence" value="ECO:0007669"/>
    <property type="project" value="UniProtKB-KW"/>
</dbReference>
<organism evidence="6 7">
    <name type="scientific">Candidatus Ventrousia excrementavium</name>
    <dbReference type="NCBI Taxonomy" id="2840961"/>
    <lineage>
        <taxon>Bacteria</taxon>
        <taxon>Bacillati</taxon>
        <taxon>Bacillota</taxon>
        <taxon>Clostridia</taxon>
        <taxon>Eubacteriales</taxon>
        <taxon>Clostridiaceae</taxon>
        <taxon>Clostridiaceae incertae sedis</taxon>
        <taxon>Candidatus Ventrousia</taxon>
    </lineage>
</organism>
<dbReference type="InterPro" id="IPR046840">
    <property type="entry name" value="SpoIVA_C"/>
</dbReference>
<dbReference type="InterPro" id="IPR046842">
    <property type="entry name" value="SpoIVA_ATPase"/>
</dbReference>
<feature type="domain" description="Sporulation stage IV protein A C-terminal" evidence="5">
    <location>
        <begin position="417"/>
        <end position="492"/>
    </location>
</feature>
<dbReference type="InterPro" id="IPR046841">
    <property type="entry name" value="SpoIVA_middle"/>
</dbReference>
<comment type="catalytic activity">
    <reaction evidence="1">
        <text>ATP + H2O = ADP + phosphate + H(+)</text>
        <dbReference type="Rhea" id="RHEA:13065"/>
        <dbReference type="ChEBI" id="CHEBI:15377"/>
        <dbReference type="ChEBI" id="CHEBI:15378"/>
        <dbReference type="ChEBI" id="CHEBI:30616"/>
        <dbReference type="ChEBI" id="CHEBI:43474"/>
        <dbReference type="ChEBI" id="CHEBI:456216"/>
    </reaction>
</comment>
<dbReference type="SUPFAM" id="SSF52540">
    <property type="entry name" value="P-loop containing nucleoside triphosphate hydrolases"/>
    <property type="match status" value="1"/>
</dbReference>
<dbReference type="Pfam" id="PF20439">
    <property type="entry name" value="SpoIVA_C"/>
    <property type="match status" value="1"/>
</dbReference>
<dbReference type="Pfam" id="PF09547">
    <property type="entry name" value="SpoIVA_ATPase"/>
    <property type="match status" value="1"/>
</dbReference>